<accession>A0A1C3EBJ3</accession>
<evidence type="ECO:0000313" key="6">
    <source>
        <dbReference type="Proteomes" id="UP000094936"/>
    </source>
</evidence>
<dbReference type="InterPro" id="IPR003593">
    <property type="entry name" value="AAA+_ATPase"/>
</dbReference>
<dbReference type="STRING" id="1080227.A8L45_19895"/>
<keyword evidence="2" id="KW-0547">Nucleotide-binding</keyword>
<dbReference type="SMART" id="SM00382">
    <property type="entry name" value="AAA"/>
    <property type="match status" value="1"/>
</dbReference>
<proteinExistence type="predicted"/>
<evidence type="ECO:0000259" key="4">
    <source>
        <dbReference type="PROSITE" id="PS50893"/>
    </source>
</evidence>
<evidence type="ECO:0000313" key="5">
    <source>
        <dbReference type="EMBL" id="ODA30598.1"/>
    </source>
</evidence>
<protein>
    <submittedName>
        <fullName evidence="5">Dipeptide ABC transporter ATP-binding protein</fullName>
    </submittedName>
</protein>
<evidence type="ECO:0000256" key="2">
    <source>
        <dbReference type="ARBA" id="ARBA00022741"/>
    </source>
</evidence>
<gene>
    <name evidence="5" type="primary">dppF</name>
    <name evidence="5" type="ORF">A8L45_19895</name>
</gene>
<dbReference type="Pfam" id="PF00005">
    <property type="entry name" value="ABC_tran"/>
    <property type="match status" value="1"/>
</dbReference>
<dbReference type="PROSITE" id="PS50893">
    <property type="entry name" value="ABC_TRANSPORTER_2"/>
    <property type="match status" value="1"/>
</dbReference>
<dbReference type="OrthoDB" id="9784450at2"/>
<dbReference type="Pfam" id="PF08352">
    <property type="entry name" value="oligo_HPY"/>
    <property type="match status" value="1"/>
</dbReference>
<comment type="caution">
    <text evidence="5">The sequence shown here is derived from an EMBL/GenBank/DDBJ whole genome shotgun (WGS) entry which is preliminary data.</text>
</comment>
<dbReference type="InterPro" id="IPR050319">
    <property type="entry name" value="ABC_transp_ATP-bind"/>
</dbReference>
<dbReference type="CDD" id="cd03257">
    <property type="entry name" value="ABC_NikE_OppD_transporters"/>
    <property type="match status" value="1"/>
</dbReference>
<dbReference type="GO" id="GO:0055085">
    <property type="term" value="P:transmembrane transport"/>
    <property type="evidence" value="ECO:0007669"/>
    <property type="project" value="UniProtKB-ARBA"/>
</dbReference>
<dbReference type="AlphaFoldDB" id="A0A1C3EBJ3"/>
<dbReference type="GO" id="GO:0005524">
    <property type="term" value="F:ATP binding"/>
    <property type="evidence" value="ECO:0007669"/>
    <property type="project" value="UniProtKB-KW"/>
</dbReference>
<evidence type="ECO:0000256" key="1">
    <source>
        <dbReference type="ARBA" id="ARBA00022448"/>
    </source>
</evidence>
<dbReference type="EMBL" id="LYBM01000051">
    <property type="protein sequence ID" value="ODA30598.1"/>
    <property type="molecule type" value="Genomic_DNA"/>
</dbReference>
<dbReference type="GO" id="GO:0016887">
    <property type="term" value="F:ATP hydrolysis activity"/>
    <property type="evidence" value="ECO:0007669"/>
    <property type="project" value="InterPro"/>
</dbReference>
<dbReference type="Proteomes" id="UP000094936">
    <property type="component" value="Unassembled WGS sequence"/>
</dbReference>
<keyword evidence="1" id="KW-0813">Transport</keyword>
<dbReference type="InterPro" id="IPR027417">
    <property type="entry name" value="P-loop_NTPase"/>
</dbReference>
<dbReference type="NCBIfam" id="TIGR01727">
    <property type="entry name" value="oligo_HPY"/>
    <property type="match status" value="1"/>
</dbReference>
<sequence length="339" mass="36752">MTLLKLSNVCQRYPVGGTTFFGKPTQLLHAVKNVSLTIDEAETVAVVGESGCGKSTLGKMVSLLELPKDGSIEIAGVDPSSLSISELKALRKKLGLVFQDPYSALNPRMPISQLVGEPLEVYGIGNKEQREAKVIECLEAVGLSADALDRYPHEFSGGQRQRICIARALVLDPELIVADEPLSALDVSVQSQILNLFTKLKAARNLSFFFISHDMAVVDYLADKVVVMYLGQVVESAPREAFFENPAHPYSQALLNAVPEVGTGRRKKGLALQGDVPSPINPPEGCPFNPRCSKATERCRTEKPTLSSLAEQKSHAVSCHFPEVAVKEEKLEAELEAAI</sequence>
<feature type="domain" description="ABC transporter" evidence="4">
    <location>
        <begin position="4"/>
        <end position="255"/>
    </location>
</feature>
<dbReference type="GO" id="GO:0015833">
    <property type="term" value="P:peptide transport"/>
    <property type="evidence" value="ECO:0007669"/>
    <property type="project" value="InterPro"/>
</dbReference>
<dbReference type="SUPFAM" id="SSF52540">
    <property type="entry name" value="P-loop containing nucleoside triphosphate hydrolases"/>
    <property type="match status" value="1"/>
</dbReference>
<organism evidence="5 6">
    <name type="scientific">Veronia pacifica</name>
    <dbReference type="NCBI Taxonomy" id="1080227"/>
    <lineage>
        <taxon>Bacteria</taxon>
        <taxon>Pseudomonadati</taxon>
        <taxon>Pseudomonadota</taxon>
        <taxon>Gammaproteobacteria</taxon>
        <taxon>Vibrionales</taxon>
        <taxon>Vibrionaceae</taxon>
        <taxon>Veronia</taxon>
    </lineage>
</organism>
<keyword evidence="6" id="KW-1185">Reference proteome</keyword>
<reference evidence="5 6" key="1">
    <citation type="submission" date="2016-05" db="EMBL/GenBank/DDBJ databases">
        <title>Genomic Taxonomy of the Vibrionaceae.</title>
        <authorList>
            <person name="Gomez-Gil B."/>
            <person name="Enciso-Ibarra J."/>
        </authorList>
    </citation>
    <scope>NUCLEOTIDE SEQUENCE [LARGE SCALE GENOMIC DNA]</scope>
    <source>
        <strain evidence="5 6">CAIM 1920</strain>
    </source>
</reference>
<dbReference type="InterPro" id="IPR013563">
    <property type="entry name" value="Oligopep_ABC_C"/>
</dbReference>
<dbReference type="InterPro" id="IPR003439">
    <property type="entry name" value="ABC_transporter-like_ATP-bd"/>
</dbReference>
<dbReference type="PANTHER" id="PTHR43776:SF8">
    <property type="entry name" value="ABC TRANSPORTER, ATP-BINDING PROTEIN"/>
    <property type="match status" value="1"/>
</dbReference>
<dbReference type="PROSITE" id="PS00211">
    <property type="entry name" value="ABC_TRANSPORTER_1"/>
    <property type="match status" value="1"/>
</dbReference>
<name>A0A1C3EBJ3_9GAMM</name>
<dbReference type="PANTHER" id="PTHR43776">
    <property type="entry name" value="TRANSPORT ATP-BINDING PROTEIN"/>
    <property type="match status" value="1"/>
</dbReference>
<keyword evidence="3 5" id="KW-0067">ATP-binding</keyword>
<dbReference type="FunFam" id="3.40.50.300:FF:000016">
    <property type="entry name" value="Oligopeptide ABC transporter ATP-binding component"/>
    <property type="match status" value="1"/>
</dbReference>
<evidence type="ECO:0000256" key="3">
    <source>
        <dbReference type="ARBA" id="ARBA00022840"/>
    </source>
</evidence>
<dbReference type="Gene3D" id="3.40.50.300">
    <property type="entry name" value="P-loop containing nucleotide triphosphate hydrolases"/>
    <property type="match status" value="1"/>
</dbReference>
<dbReference type="InterPro" id="IPR017871">
    <property type="entry name" value="ABC_transporter-like_CS"/>
</dbReference>
<dbReference type="RefSeq" id="WP_068905109.1">
    <property type="nucleotide sequence ID" value="NZ_JBHUIF010000029.1"/>
</dbReference>